<accession>A0A9D9IQW4</accession>
<proteinExistence type="predicted"/>
<name>A0A9D9IQW4_9BACT</name>
<evidence type="ECO:0000313" key="2">
    <source>
        <dbReference type="Proteomes" id="UP000823598"/>
    </source>
</evidence>
<comment type="caution">
    <text evidence="1">The sequence shown here is derived from an EMBL/GenBank/DDBJ whole genome shotgun (WGS) entry which is preliminary data.</text>
</comment>
<reference evidence="1" key="1">
    <citation type="submission" date="2020-10" db="EMBL/GenBank/DDBJ databases">
        <authorList>
            <person name="Gilroy R."/>
        </authorList>
    </citation>
    <scope>NUCLEOTIDE SEQUENCE</scope>
    <source>
        <strain evidence="1">6919</strain>
    </source>
</reference>
<organism evidence="1 2">
    <name type="scientific">Candidatus Limisoma faecipullorum</name>
    <dbReference type="NCBI Taxonomy" id="2840854"/>
    <lineage>
        <taxon>Bacteria</taxon>
        <taxon>Pseudomonadati</taxon>
        <taxon>Bacteroidota</taxon>
        <taxon>Bacteroidia</taxon>
        <taxon>Bacteroidales</taxon>
        <taxon>Candidatus Limisoma</taxon>
    </lineage>
</organism>
<gene>
    <name evidence="1" type="ORF">IAB88_09145</name>
</gene>
<dbReference type="Proteomes" id="UP000823598">
    <property type="component" value="Unassembled WGS sequence"/>
</dbReference>
<evidence type="ECO:0000313" key="1">
    <source>
        <dbReference type="EMBL" id="MBO8477143.1"/>
    </source>
</evidence>
<evidence type="ECO:0008006" key="3">
    <source>
        <dbReference type="Google" id="ProtNLM"/>
    </source>
</evidence>
<sequence length="185" mass="21081">MKKYFFIAVMALSLTILQGCDEEKDVVLWEFTPADVMIHVVNANGENLLSPETPGCIVPEEVEAIYNGKVYEYRYTFVVDGKPVPYKPFAINDTPDSEKTREISATWYGLHDGYSGNDLEPTINFGTFDPTVGYRNEEFEIVWPDGSRDRIAFDAFIDWTDEDNPQYVKNLYLNGNPVETIVVVK</sequence>
<dbReference type="AlphaFoldDB" id="A0A9D9IQW4"/>
<dbReference type="EMBL" id="JADIMC010000108">
    <property type="protein sequence ID" value="MBO8477143.1"/>
    <property type="molecule type" value="Genomic_DNA"/>
</dbReference>
<reference evidence="1" key="2">
    <citation type="journal article" date="2021" name="PeerJ">
        <title>Extensive microbial diversity within the chicken gut microbiome revealed by metagenomics and culture.</title>
        <authorList>
            <person name="Gilroy R."/>
            <person name="Ravi A."/>
            <person name="Getino M."/>
            <person name="Pursley I."/>
            <person name="Horton D.L."/>
            <person name="Alikhan N.F."/>
            <person name="Baker D."/>
            <person name="Gharbi K."/>
            <person name="Hall N."/>
            <person name="Watson M."/>
            <person name="Adriaenssens E.M."/>
            <person name="Foster-Nyarko E."/>
            <person name="Jarju S."/>
            <person name="Secka A."/>
            <person name="Antonio M."/>
            <person name="Oren A."/>
            <person name="Chaudhuri R.R."/>
            <person name="La Ragione R."/>
            <person name="Hildebrand F."/>
            <person name="Pallen M.J."/>
        </authorList>
    </citation>
    <scope>NUCLEOTIDE SEQUENCE</scope>
    <source>
        <strain evidence="1">6919</strain>
    </source>
</reference>
<protein>
    <recommendedName>
        <fullName evidence="3">Lipoprotein</fullName>
    </recommendedName>
</protein>
<dbReference type="PROSITE" id="PS51257">
    <property type="entry name" value="PROKAR_LIPOPROTEIN"/>
    <property type="match status" value="1"/>
</dbReference>